<comment type="caution">
    <text evidence="2">The sequence shown here is derived from an EMBL/GenBank/DDBJ whole genome shotgun (WGS) entry which is preliminary data.</text>
</comment>
<reference evidence="2" key="2">
    <citation type="submission" date="2021-04" db="EMBL/GenBank/DDBJ databases">
        <authorList>
            <person name="Gilroy R."/>
        </authorList>
    </citation>
    <scope>NUCLEOTIDE SEQUENCE</scope>
    <source>
        <strain evidence="2">ChiHjej12B11-9195</strain>
    </source>
</reference>
<accession>A0A9D1ZSQ2</accession>
<proteinExistence type="predicted"/>
<dbReference type="Proteomes" id="UP000824134">
    <property type="component" value="Unassembled WGS sequence"/>
</dbReference>
<name>A0A9D1ZSQ2_9MICC</name>
<sequence length="237" mass="25663">MRTIQQALNIGQRIYREWNKYQNQKNKQQGTGTRPSSGGSQAGRRTQQRPDAGNDKFGTFGPGSSQQAPAGQSTGASRPSAPSNPYATGYPAGNGATASAPSTGSWEQGGYPGDYFGSVAFDYSPALDGDADPGEVVWAWVPFEEDYSQGKDRPVLVIGRSGSYLLGLMLTSKDHSNSRTADPNYLDIGAGAWDKEGRDSEVKLNRVIQLNPNGIRREGAIMDRATFDFIAEAYRRR</sequence>
<protein>
    <submittedName>
        <fullName evidence="2">Type II toxin-antitoxin system PemK/MazF family toxin</fullName>
    </submittedName>
</protein>
<feature type="compositionally biased region" description="Polar residues" evidence="1">
    <location>
        <begin position="62"/>
        <end position="86"/>
    </location>
</feature>
<evidence type="ECO:0000313" key="3">
    <source>
        <dbReference type="Proteomes" id="UP000824134"/>
    </source>
</evidence>
<feature type="compositionally biased region" description="Polar residues" evidence="1">
    <location>
        <begin position="30"/>
        <end position="45"/>
    </location>
</feature>
<dbReference type="GO" id="GO:0003677">
    <property type="term" value="F:DNA binding"/>
    <property type="evidence" value="ECO:0007669"/>
    <property type="project" value="InterPro"/>
</dbReference>
<organism evidence="2 3">
    <name type="scientific">Candidatus Rothia avicola</name>
    <dbReference type="NCBI Taxonomy" id="2840478"/>
    <lineage>
        <taxon>Bacteria</taxon>
        <taxon>Bacillati</taxon>
        <taxon>Actinomycetota</taxon>
        <taxon>Actinomycetes</taxon>
        <taxon>Micrococcales</taxon>
        <taxon>Micrococcaceae</taxon>
        <taxon>Rothia</taxon>
    </lineage>
</organism>
<dbReference type="EMBL" id="DXCN01000044">
    <property type="protein sequence ID" value="HIY95165.1"/>
    <property type="molecule type" value="Genomic_DNA"/>
</dbReference>
<reference evidence="2" key="1">
    <citation type="journal article" date="2021" name="PeerJ">
        <title>Extensive microbial diversity within the chicken gut microbiome revealed by metagenomics and culture.</title>
        <authorList>
            <person name="Gilroy R."/>
            <person name="Ravi A."/>
            <person name="Getino M."/>
            <person name="Pursley I."/>
            <person name="Horton D.L."/>
            <person name="Alikhan N.F."/>
            <person name="Baker D."/>
            <person name="Gharbi K."/>
            <person name="Hall N."/>
            <person name="Watson M."/>
            <person name="Adriaenssens E.M."/>
            <person name="Foster-Nyarko E."/>
            <person name="Jarju S."/>
            <person name="Secka A."/>
            <person name="Antonio M."/>
            <person name="Oren A."/>
            <person name="Chaudhuri R.R."/>
            <person name="La Ragione R."/>
            <person name="Hildebrand F."/>
            <person name="Pallen M.J."/>
        </authorList>
    </citation>
    <scope>NUCLEOTIDE SEQUENCE</scope>
    <source>
        <strain evidence="2">ChiHjej12B11-9195</strain>
    </source>
</reference>
<feature type="region of interest" description="Disordered" evidence="1">
    <location>
        <begin position="19"/>
        <end position="105"/>
    </location>
</feature>
<dbReference type="InterPro" id="IPR003477">
    <property type="entry name" value="PemK-like"/>
</dbReference>
<dbReference type="Pfam" id="PF02452">
    <property type="entry name" value="PemK_toxin"/>
    <property type="match status" value="1"/>
</dbReference>
<evidence type="ECO:0000313" key="2">
    <source>
        <dbReference type="EMBL" id="HIY95165.1"/>
    </source>
</evidence>
<feature type="compositionally biased region" description="Polar residues" evidence="1">
    <location>
        <begin position="96"/>
        <end position="105"/>
    </location>
</feature>
<gene>
    <name evidence="2" type="ORF">H9821_05820</name>
</gene>
<dbReference type="SUPFAM" id="SSF50118">
    <property type="entry name" value="Cell growth inhibitor/plasmid maintenance toxic component"/>
    <property type="match status" value="1"/>
</dbReference>
<evidence type="ECO:0000256" key="1">
    <source>
        <dbReference type="SAM" id="MobiDB-lite"/>
    </source>
</evidence>
<feature type="compositionally biased region" description="Low complexity" evidence="1">
    <location>
        <begin position="20"/>
        <end position="29"/>
    </location>
</feature>
<dbReference type="AlphaFoldDB" id="A0A9D1ZSQ2"/>